<dbReference type="Pfam" id="PF01968">
    <property type="entry name" value="Hydantoinase_A"/>
    <property type="match status" value="1"/>
</dbReference>
<dbReference type="InterPro" id="IPR008040">
    <property type="entry name" value="Hydant_A_N"/>
</dbReference>
<dbReference type="Pfam" id="PF19278">
    <property type="entry name" value="Hydant_A_C"/>
    <property type="match status" value="1"/>
</dbReference>
<evidence type="ECO:0000259" key="2">
    <source>
        <dbReference type="Pfam" id="PF05378"/>
    </source>
</evidence>
<dbReference type="AlphaFoldDB" id="A0AAW9RKT3"/>
<accession>A0AAW9RKT3</accession>
<dbReference type="RefSeq" id="WP_340327749.1">
    <property type="nucleotide sequence ID" value="NZ_JAZHOF010000001.1"/>
</dbReference>
<dbReference type="InterPro" id="IPR045079">
    <property type="entry name" value="Oxoprolinase-like"/>
</dbReference>
<feature type="domain" description="Hydantoinase/oxoprolinase N-terminal" evidence="2">
    <location>
        <begin position="7"/>
        <end position="178"/>
    </location>
</feature>
<dbReference type="EMBL" id="JAZHOF010000001">
    <property type="protein sequence ID" value="MEJ8570009.1"/>
    <property type="molecule type" value="Genomic_DNA"/>
</dbReference>
<dbReference type="PANTHER" id="PTHR11365:SF23">
    <property type="entry name" value="HYPOTHETICAL 5-OXOPROLINASE (EUROFUNG)-RELATED"/>
    <property type="match status" value="1"/>
</dbReference>
<evidence type="ECO:0000259" key="3">
    <source>
        <dbReference type="Pfam" id="PF19278"/>
    </source>
</evidence>
<dbReference type="Pfam" id="PF05378">
    <property type="entry name" value="Hydant_A_N"/>
    <property type="match status" value="1"/>
</dbReference>
<proteinExistence type="predicted"/>
<evidence type="ECO:0000259" key="1">
    <source>
        <dbReference type="Pfam" id="PF01968"/>
    </source>
</evidence>
<feature type="domain" description="Hydantoinase A/oxoprolinase" evidence="1">
    <location>
        <begin position="200"/>
        <end position="491"/>
    </location>
</feature>
<dbReference type="InterPro" id="IPR049517">
    <property type="entry name" value="ACX-like_C"/>
</dbReference>
<reference evidence="4 5" key="1">
    <citation type="submission" date="2024-02" db="EMBL/GenBank/DDBJ databases">
        <title>Genome analysis and characterization of Microbaculum marinisediminis sp. nov., isolated from marine sediment.</title>
        <authorList>
            <person name="Du Z.-J."/>
            <person name="Ye Y.-Q."/>
            <person name="Zhang Z.-R."/>
            <person name="Yuan S.-M."/>
            <person name="Zhang X.-Y."/>
        </authorList>
    </citation>
    <scope>NUCLEOTIDE SEQUENCE [LARGE SCALE GENOMIC DNA]</scope>
    <source>
        <strain evidence="4 5">SDUM1044001</strain>
    </source>
</reference>
<protein>
    <submittedName>
        <fullName evidence="4">Hydantoinase/oxoprolinase family protein</fullName>
    </submittedName>
</protein>
<dbReference type="Proteomes" id="UP001378188">
    <property type="component" value="Unassembled WGS sequence"/>
</dbReference>
<dbReference type="GO" id="GO:0006749">
    <property type="term" value="P:glutathione metabolic process"/>
    <property type="evidence" value="ECO:0007669"/>
    <property type="project" value="TreeGrafter"/>
</dbReference>
<evidence type="ECO:0000313" key="5">
    <source>
        <dbReference type="Proteomes" id="UP001378188"/>
    </source>
</evidence>
<sequence>MSGVRLSADVGGTFTDTAVFDPRNGEIRYGKTLTTPRVLIEGVRTGVEKADTQFADTALFLHGTTVAINTVLERSGARTAILTTRGFRDIYEIGRVNRPDAYNLFFRKHEPLVSRALRFEVDERLSSDGDVLVPLNEDQVGRIAEALAEMGIEAIAILFLHSYRDPRHEIRAREIVAQRCPGVFVTASHELSQEYREFERTSTVAANAYVGPRVKSYLNGFTDFLDSSGFPGSFLVVQSTGGLYTADRARSECIRMLESGPAAGLIGSRALCRQMELPNAIAFDMGGTTAKAGVIHDYEVLMTGSSMIGGYETGLPVQIPMIDIQEVGTGGGSIARLTPGGGLRVGPRSAGADPGPICYGLGGSEPTVTDANLLLGRLSATQFLGGEMPLDTQAAERGLKEKVADPLALTVTEAAEGILRIATTTMAHVVRRVTTERGLDAADFSMFAYGGAGPLHATMVARELQIDRVIIPNSPGHFSAFGMLMSDFRHDEVRSWFRQLRTIEFDDMEAIFADMEEAGRKAIETGGVSMAGVAVSRAADMRYVGQEHAVTADLPAALFETQDMQGIKAAFDAVHAVRYGYSSPDEPAEIVSLRSSVSGVMAKPAQTAIGAGAEDPPPAALRETRPVFFGSAGAYVDTPVFERSALLAGNRIAGPALVEEYASTTVIHPGDLLSVDRHGNLVIVIGRAAS</sequence>
<comment type="caution">
    <text evidence="4">The sequence shown here is derived from an EMBL/GenBank/DDBJ whole genome shotgun (WGS) entry which is preliminary data.</text>
</comment>
<gene>
    <name evidence="4" type="ORF">V3328_00885</name>
</gene>
<name>A0AAW9RKT3_9HYPH</name>
<dbReference type="GO" id="GO:0017168">
    <property type="term" value="F:5-oxoprolinase (ATP-hydrolyzing) activity"/>
    <property type="evidence" value="ECO:0007669"/>
    <property type="project" value="TreeGrafter"/>
</dbReference>
<organism evidence="4 5">
    <name type="scientific">Microbaculum marinum</name>
    <dbReference type="NCBI Taxonomy" id="1764581"/>
    <lineage>
        <taxon>Bacteria</taxon>
        <taxon>Pseudomonadati</taxon>
        <taxon>Pseudomonadota</taxon>
        <taxon>Alphaproteobacteria</taxon>
        <taxon>Hyphomicrobiales</taxon>
        <taxon>Tepidamorphaceae</taxon>
        <taxon>Microbaculum</taxon>
    </lineage>
</organism>
<feature type="domain" description="Acetophenone carboxylase-like C-terminal" evidence="3">
    <location>
        <begin position="506"/>
        <end position="678"/>
    </location>
</feature>
<keyword evidence="5" id="KW-1185">Reference proteome</keyword>
<dbReference type="PANTHER" id="PTHR11365">
    <property type="entry name" value="5-OXOPROLINASE RELATED"/>
    <property type="match status" value="1"/>
</dbReference>
<dbReference type="InterPro" id="IPR002821">
    <property type="entry name" value="Hydantoinase_A"/>
</dbReference>
<evidence type="ECO:0000313" key="4">
    <source>
        <dbReference type="EMBL" id="MEJ8570009.1"/>
    </source>
</evidence>
<dbReference type="GO" id="GO:0005829">
    <property type="term" value="C:cytosol"/>
    <property type="evidence" value="ECO:0007669"/>
    <property type="project" value="TreeGrafter"/>
</dbReference>